<dbReference type="InterPro" id="IPR026201">
    <property type="entry name" value="Cep290"/>
</dbReference>
<keyword evidence="10" id="KW-1185">Reference proteome</keyword>
<dbReference type="GO" id="GO:0035869">
    <property type="term" value="C:ciliary transition zone"/>
    <property type="evidence" value="ECO:0007669"/>
    <property type="project" value="TreeGrafter"/>
</dbReference>
<dbReference type="PANTHER" id="PTHR18879">
    <property type="entry name" value="CENTROSOMAL PROTEIN OF 290 KDA"/>
    <property type="match status" value="1"/>
</dbReference>
<sequence>MTVTLEWERVERINLKTLHELGKEQMEQLFDMFTETEDWQVTDKAPKKITHVLQVLQALLKIKGQELDVAFKFLENMGAEHVRKESELNQEIERLEKEFKVPRGASGSDSRFLSSQLGHLESQLEQWQKEATELKKDMGKERELRQEMKARAEEAEGEVLRLKRMLKKLKKENDQLSQDVDYYRGELDAKEPATSRDEGAEVQKKLTQANRQLYQCLEDLQRTEDENADLKSQNEQLQRSLEESVQEMDKMADEYNRMKIVVQQTDAVMDQLRRDRDHAKIQVRELTEKIQSMSEDEDPIMAAVNAKVEQWKGVLSGKDDEILVYQQMIRELREKLRSSQMDLDKSNILSLQQAVQDRDGQIQALSEQLQLYTGEMEKHTQLIEDLKTSTRTDKGFPSMLQQKKIEELKCKLEEAEERAAEAESALKLFESHAEEKDKDLIEATNRLKQYEAGTYGLEAAVAEIKECRNLMRMKDLEAEAMTKDINQLEMRINDLLDENEDFREKLGLEPKQEVDLTAFRRAKDVRQRQYRAENQVLTKEV</sequence>
<dbReference type="EMBL" id="OZ035842">
    <property type="protein sequence ID" value="CAL1594747.1"/>
    <property type="molecule type" value="Genomic_DNA"/>
</dbReference>
<dbReference type="GO" id="GO:1905349">
    <property type="term" value="P:ciliary transition zone assembly"/>
    <property type="evidence" value="ECO:0007669"/>
    <property type="project" value="TreeGrafter"/>
</dbReference>
<keyword evidence="7" id="KW-0966">Cell projection</keyword>
<evidence type="ECO:0000256" key="5">
    <source>
        <dbReference type="ARBA" id="ARBA00023054"/>
    </source>
</evidence>
<evidence type="ECO:0000256" key="7">
    <source>
        <dbReference type="ARBA" id="ARBA00023273"/>
    </source>
</evidence>
<evidence type="ECO:0000256" key="2">
    <source>
        <dbReference type="ARBA" id="ARBA00004300"/>
    </source>
</evidence>
<dbReference type="Proteomes" id="UP001497482">
    <property type="component" value="Chromosome 20"/>
</dbReference>
<accession>A0AAV2L5X3</accession>
<dbReference type="GO" id="GO:1905515">
    <property type="term" value="P:non-motile cilium assembly"/>
    <property type="evidence" value="ECO:0007669"/>
    <property type="project" value="TreeGrafter"/>
</dbReference>
<keyword evidence="5 8" id="KW-0175">Coiled coil</keyword>
<gene>
    <name evidence="9" type="ORF">KC01_LOCUS23684</name>
</gene>
<keyword evidence="4" id="KW-0970">Cilium biogenesis/degradation</keyword>
<keyword evidence="6" id="KW-0206">Cytoskeleton</keyword>
<dbReference type="GO" id="GO:0043010">
    <property type="term" value="P:camera-type eye development"/>
    <property type="evidence" value="ECO:0007669"/>
    <property type="project" value="TreeGrafter"/>
</dbReference>
<proteinExistence type="predicted"/>
<evidence type="ECO:0000256" key="8">
    <source>
        <dbReference type="SAM" id="Coils"/>
    </source>
</evidence>
<reference evidence="9 10" key="1">
    <citation type="submission" date="2024-04" db="EMBL/GenBank/DDBJ databases">
        <authorList>
            <person name="Waldvogel A.-M."/>
            <person name="Schoenle A."/>
        </authorList>
    </citation>
    <scope>NUCLEOTIDE SEQUENCE [LARGE SCALE GENOMIC DNA]</scope>
</reference>
<feature type="coiled-coil region" evidence="8">
    <location>
        <begin position="362"/>
        <end position="453"/>
    </location>
</feature>
<evidence type="ECO:0000313" key="9">
    <source>
        <dbReference type="EMBL" id="CAL1594747.1"/>
    </source>
</evidence>
<feature type="coiled-coil region" evidence="8">
    <location>
        <begin position="478"/>
        <end position="505"/>
    </location>
</feature>
<evidence type="ECO:0000313" key="10">
    <source>
        <dbReference type="Proteomes" id="UP001497482"/>
    </source>
</evidence>
<evidence type="ECO:0000256" key="6">
    <source>
        <dbReference type="ARBA" id="ARBA00023212"/>
    </source>
</evidence>
<dbReference type="GO" id="GO:0034451">
    <property type="term" value="C:centriolar satellite"/>
    <property type="evidence" value="ECO:0007669"/>
    <property type="project" value="TreeGrafter"/>
</dbReference>
<feature type="coiled-coil region" evidence="8">
    <location>
        <begin position="78"/>
        <end position="296"/>
    </location>
</feature>
<comment type="subcellular location">
    <subcellularLocation>
        <location evidence="1">Cytoplasm</location>
        <location evidence="1">Cytoskeleton</location>
        <location evidence="1">Cilium basal body</location>
    </subcellularLocation>
    <subcellularLocation>
        <location evidence="2">Cytoplasm</location>
        <location evidence="2">Cytoskeleton</location>
        <location evidence="2">Microtubule organizing center</location>
        <location evidence="2">Centrosome</location>
    </subcellularLocation>
</comment>
<name>A0AAV2L5X3_KNICA</name>
<evidence type="ECO:0000256" key="3">
    <source>
        <dbReference type="ARBA" id="ARBA00022490"/>
    </source>
</evidence>
<dbReference type="AlphaFoldDB" id="A0AAV2L5X3"/>
<keyword evidence="3" id="KW-0963">Cytoplasm</keyword>
<dbReference type="PANTHER" id="PTHR18879:SF20">
    <property type="entry name" value="CENTROSOMAL PROTEIN OF 290 KDA"/>
    <property type="match status" value="1"/>
</dbReference>
<evidence type="ECO:0000256" key="4">
    <source>
        <dbReference type="ARBA" id="ARBA00022794"/>
    </source>
</evidence>
<dbReference type="GO" id="GO:0097711">
    <property type="term" value="P:ciliary basal body-plasma membrane docking"/>
    <property type="evidence" value="ECO:0007669"/>
    <property type="project" value="TreeGrafter"/>
</dbReference>
<dbReference type="GO" id="GO:0001822">
    <property type="term" value="P:kidney development"/>
    <property type="evidence" value="ECO:0007669"/>
    <property type="project" value="TreeGrafter"/>
</dbReference>
<protein>
    <submittedName>
        <fullName evidence="9">Uncharacterized protein</fullName>
    </submittedName>
</protein>
<evidence type="ECO:0000256" key="1">
    <source>
        <dbReference type="ARBA" id="ARBA00004120"/>
    </source>
</evidence>
<organism evidence="9 10">
    <name type="scientific">Knipowitschia caucasica</name>
    <name type="common">Caucasian dwarf goby</name>
    <name type="synonym">Pomatoschistus caucasicus</name>
    <dbReference type="NCBI Taxonomy" id="637954"/>
    <lineage>
        <taxon>Eukaryota</taxon>
        <taxon>Metazoa</taxon>
        <taxon>Chordata</taxon>
        <taxon>Craniata</taxon>
        <taxon>Vertebrata</taxon>
        <taxon>Euteleostomi</taxon>
        <taxon>Actinopterygii</taxon>
        <taxon>Neopterygii</taxon>
        <taxon>Teleostei</taxon>
        <taxon>Neoteleostei</taxon>
        <taxon>Acanthomorphata</taxon>
        <taxon>Gobiaria</taxon>
        <taxon>Gobiiformes</taxon>
        <taxon>Gobioidei</taxon>
        <taxon>Gobiidae</taxon>
        <taxon>Gobiinae</taxon>
        <taxon>Knipowitschia</taxon>
    </lineage>
</organism>